<feature type="domain" description="Heparin-sulfate lyase N-terminal" evidence="6">
    <location>
        <begin position="116"/>
        <end position="319"/>
    </location>
</feature>
<dbReference type="PANTHER" id="PTHR39210:SF1">
    <property type="entry name" value="HEPARIN-SULFATE LYASE"/>
    <property type="match status" value="1"/>
</dbReference>
<keyword evidence="3" id="KW-0574">Periplasm</keyword>
<dbReference type="Pfam" id="PF07940">
    <property type="entry name" value="Hepar_II_III_C"/>
    <property type="match status" value="1"/>
</dbReference>
<evidence type="ECO:0000256" key="1">
    <source>
        <dbReference type="ARBA" id="ARBA00004418"/>
    </source>
</evidence>
<dbReference type="Gene3D" id="1.50.10.100">
    <property type="entry name" value="Chondroitin AC/alginate lyase"/>
    <property type="match status" value="1"/>
</dbReference>
<name>A0ABZ2D7U7_9SPHN</name>
<evidence type="ECO:0000256" key="3">
    <source>
        <dbReference type="ARBA" id="ARBA00022764"/>
    </source>
</evidence>
<organism evidence="7 8">
    <name type="scientific">Pelagerythrobacter marensis</name>
    <dbReference type="NCBI Taxonomy" id="543877"/>
    <lineage>
        <taxon>Bacteria</taxon>
        <taxon>Pseudomonadati</taxon>
        <taxon>Pseudomonadota</taxon>
        <taxon>Alphaproteobacteria</taxon>
        <taxon>Sphingomonadales</taxon>
        <taxon>Erythrobacteraceae</taxon>
        <taxon>Pelagerythrobacter</taxon>
    </lineage>
</organism>
<dbReference type="RefSeq" id="WP_338446754.1">
    <property type="nucleotide sequence ID" value="NZ_CP144918.1"/>
</dbReference>
<proteinExistence type="predicted"/>
<evidence type="ECO:0000256" key="2">
    <source>
        <dbReference type="ARBA" id="ARBA00022729"/>
    </source>
</evidence>
<gene>
    <name evidence="7" type="ORF">V5F89_02865</name>
</gene>
<evidence type="ECO:0000313" key="8">
    <source>
        <dbReference type="Proteomes" id="UP001335183"/>
    </source>
</evidence>
<comment type="subcellular location">
    <subcellularLocation>
        <location evidence="1">Periplasm</location>
    </subcellularLocation>
</comment>
<dbReference type="PANTHER" id="PTHR39210">
    <property type="entry name" value="HEPARIN-SULFATE LYASE"/>
    <property type="match status" value="1"/>
</dbReference>
<dbReference type="SUPFAM" id="SSF48230">
    <property type="entry name" value="Chondroitin AC/alginate lyase"/>
    <property type="match status" value="1"/>
</dbReference>
<keyword evidence="4" id="KW-0456">Lyase</keyword>
<dbReference type="Gene3D" id="2.70.98.70">
    <property type="match status" value="1"/>
</dbReference>
<dbReference type="InterPro" id="IPR008929">
    <property type="entry name" value="Chondroitin_lyas"/>
</dbReference>
<reference evidence="7 8" key="1">
    <citation type="submission" date="2024-02" db="EMBL/GenBank/DDBJ databases">
        <title>The whole genome sequence of five bacterial samples isolated from Abu Dhabi Sabkha-shore region.</title>
        <authorList>
            <person name="Sudalaimuthuasari N."/>
            <person name="Sarfraz B."/>
            <person name="Tuyisabe J.D."/>
            <person name="Mugisha Ntwali L.D.M."/>
            <person name="Ali A.I.A.A."/>
            <person name="Almansoori S.Z.A."/>
            <person name="Alajami H.S.A."/>
            <person name="Almeqbaali A.A.S."/>
            <person name="Kundu B."/>
            <person name="Saeed E.E."/>
            <person name="Sukumarinath V."/>
            <person name="Mishra A.K."/>
            <person name="Hazzouri K.M."/>
            <person name="Almaskari R."/>
            <person name="Sharma A.K."/>
            <person name="Amiri K.M.A."/>
        </authorList>
    </citation>
    <scope>NUCLEOTIDE SEQUENCE [LARGE SCALE GENOMIC DNA]</scope>
    <source>
        <strain evidence="8">kcgeb_sd</strain>
    </source>
</reference>
<dbReference type="EMBL" id="CP144918">
    <property type="protein sequence ID" value="WWA47867.1"/>
    <property type="molecule type" value="Genomic_DNA"/>
</dbReference>
<evidence type="ECO:0000259" key="6">
    <source>
        <dbReference type="Pfam" id="PF16889"/>
    </source>
</evidence>
<dbReference type="InterPro" id="IPR012480">
    <property type="entry name" value="Hepar_II_III_C"/>
</dbReference>
<sequence length="606" mass="68061">MRLLDKLRTYLALGPANLARVAGYRAGLRSRLHPVLRVRSNSPDGPFFARPVPASSSLLARRLWQEEALYFGYHHLPCENPPDWYANPFGSGSRAEQAAHWSQIGDFESGVGDIKTVWEASRFDWLVAMAQRAASGEGAELDRLNAWLADWLAANPPYLGANWKCGQEASIRVMHLALAAVVTGQAQSPERALLDLVQIHLARIAPTIGYAIGQQNNHGTSEAAALFIGGTWLAAQGEQVGERWARIGRKWLEERARTLIMQDGTFSQYSVVYHRLMLDTFSFAESWRRVMGLESFSVEFRERLCAAAWWLRQLTDPESGDAPNLGANDGARILALTDAHYRDFRPSLQWACALFCEKAALASGPWDQQLAWLGIALPPARLDEPKSQSFDEGGLHILRCGKARAFLRYPRFRFRPSQSDLLHVDFWLGQENILRDGGTYSYNSGWDDIRYFSGVESHNTAQFEGRDQMPRLGRFLFGGWPRGEDVELIATTGGVVHARAGYRDYLGARHVRSLELGPNALICRDELSPDGADVVIRWRLHPGEWRLDGRRVTGRRCTIEVESATSPMDLRLVEGMESRFYLHKTPLPVLEIHLVTPALVTTRLSF</sequence>
<evidence type="ECO:0000313" key="7">
    <source>
        <dbReference type="EMBL" id="WWA47867.1"/>
    </source>
</evidence>
<keyword evidence="8" id="KW-1185">Reference proteome</keyword>
<dbReference type="Pfam" id="PF16889">
    <property type="entry name" value="Hepar_II_III_N"/>
    <property type="match status" value="1"/>
</dbReference>
<evidence type="ECO:0000256" key="4">
    <source>
        <dbReference type="ARBA" id="ARBA00023239"/>
    </source>
</evidence>
<keyword evidence="2" id="KW-0732">Signal</keyword>
<dbReference type="InterPro" id="IPR031680">
    <property type="entry name" value="Hepar_II_III_N"/>
</dbReference>
<feature type="domain" description="Heparinase II/III-like C-terminal" evidence="5">
    <location>
        <begin position="385"/>
        <end position="544"/>
    </location>
</feature>
<protein>
    <submittedName>
        <fullName evidence="7">Heparinase II/III-family protein</fullName>
    </submittedName>
</protein>
<accession>A0ABZ2D7U7</accession>
<evidence type="ECO:0000259" key="5">
    <source>
        <dbReference type="Pfam" id="PF07940"/>
    </source>
</evidence>
<dbReference type="Proteomes" id="UP001335183">
    <property type="component" value="Chromosome"/>
</dbReference>